<name>A0A1H2LEC7_9ACTO</name>
<reference evidence="8" key="1">
    <citation type="submission" date="2016-10" db="EMBL/GenBank/DDBJ databases">
        <authorList>
            <person name="Varghese N."/>
            <person name="Submissions S."/>
        </authorList>
    </citation>
    <scope>NUCLEOTIDE SEQUENCE [LARGE SCALE GENOMIC DNA]</scope>
    <source>
        <strain evidence="8">DSM 10002</strain>
    </source>
</reference>
<organism evidence="7 8">
    <name type="scientific">Arcanobacterium phocae</name>
    <dbReference type="NCBI Taxonomy" id="131112"/>
    <lineage>
        <taxon>Bacteria</taxon>
        <taxon>Bacillati</taxon>
        <taxon>Actinomycetota</taxon>
        <taxon>Actinomycetes</taxon>
        <taxon>Actinomycetales</taxon>
        <taxon>Actinomycetaceae</taxon>
        <taxon>Arcanobacterium</taxon>
    </lineage>
</organism>
<dbReference type="Gene3D" id="3.30.1340.10">
    <property type="entry name" value="HPr-like"/>
    <property type="match status" value="1"/>
</dbReference>
<dbReference type="STRING" id="131112.SAMN04489737_0777"/>
<dbReference type="PANTHER" id="PTHR33705">
    <property type="entry name" value="PHOSPHOCARRIER PROTEIN HPR"/>
    <property type="match status" value="1"/>
</dbReference>
<dbReference type="EMBL" id="LT629804">
    <property type="protein sequence ID" value="SDU79182.1"/>
    <property type="molecule type" value="Genomic_DNA"/>
</dbReference>
<dbReference type="PANTHER" id="PTHR33705:SF2">
    <property type="entry name" value="PHOSPHOCARRIER PROTEIN NPR"/>
    <property type="match status" value="1"/>
</dbReference>
<dbReference type="PROSITE" id="PS00369">
    <property type="entry name" value="PTS_HPR_HIS"/>
    <property type="match status" value="1"/>
</dbReference>
<dbReference type="Pfam" id="PF00381">
    <property type="entry name" value="PTS-HPr"/>
    <property type="match status" value="1"/>
</dbReference>
<evidence type="ECO:0000313" key="7">
    <source>
        <dbReference type="EMBL" id="SDU79182.1"/>
    </source>
</evidence>
<dbReference type="InterPro" id="IPR001020">
    <property type="entry name" value="PTS_HPr_His_P_site"/>
</dbReference>
<dbReference type="AlphaFoldDB" id="A0A1H2LEC7"/>
<keyword evidence="8" id="KW-1185">Reference proteome</keyword>
<dbReference type="CDD" id="cd00367">
    <property type="entry name" value="PTS-HPr_like"/>
    <property type="match status" value="1"/>
</dbReference>
<dbReference type="InterPro" id="IPR050399">
    <property type="entry name" value="HPr"/>
</dbReference>
<evidence type="ECO:0000256" key="1">
    <source>
        <dbReference type="ARBA" id="ARBA00003681"/>
    </source>
</evidence>
<comment type="subcellular location">
    <subcellularLocation>
        <location evidence="2">Cytoplasm</location>
    </subcellularLocation>
</comment>
<sequence length="87" mass="8763">MISRTVTVASAVGLHARPAAIFAEAAEATGVDFTLTLDGEEADAASVLDVMSLGAENGDEVVLATDDDSATEALEKLAALIATDLDA</sequence>
<dbReference type="InterPro" id="IPR035895">
    <property type="entry name" value="HPr-like_sf"/>
</dbReference>
<dbReference type="NCBIfam" id="TIGR01003">
    <property type="entry name" value="PTS_HPr_family"/>
    <property type="match status" value="1"/>
</dbReference>
<dbReference type="GeneID" id="65344515"/>
<gene>
    <name evidence="7" type="ORF">SAMN04489737_0777</name>
</gene>
<dbReference type="Proteomes" id="UP000214355">
    <property type="component" value="Chromosome I"/>
</dbReference>
<dbReference type="GO" id="GO:0009401">
    <property type="term" value="P:phosphoenolpyruvate-dependent sugar phosphotransferase system"/>
    <property type="evidence" value="ECO:0007669"/>
    <property type="project" value="UniProtKB-KW"/>
</dbReference>
<dbReference type="PRINTS" id="PR00107">
    <property type="entry name" value="PHOSPHOCPHPR"/>
</dbReference>
<dbReference type="GO" id="GO:0005737">
    <property type="term" value="C:cytoplasm"/>
    <property type="evidence" value="ECO:0007669"/>
    <property type="project" value="UniProtKB-SubCell"/>
</dbReference>
<evidence type="ECO:0000256" key="3">
    <source>
        <dbReference type="ARBA" id="ARBA00020422"/>
    </source>
</evidence>
<evidence type="ECO:0000256" key="5">
    <source>
        <dbReference type="ARBA" id="ARBA00022683"/>
    </source>
</evidence>
<comment type="function">
    <text evidence="1">General (non sugar-specific) component of the phosphoenolpyruvate-dependent sugar phosphotransferase system (sugar PTS). This major carbohydrate active-transport system catalyzes the phosphorylation of incoming sugar substrates concomitantly with their translocation across the cell membrane. The phosphoryl group from phosphoenolpyruvate (PEP) is transferred to the phosphoryl carrier protein HPr by enzyme I. Phospho-HPr then transfers it to the PTS EIIA domain.</text>
</comment>
<evidence type="ECO:0000313" key="8">
    <source>
        <dbReference type="Proteomes" id="UP000214355"/>
    </source>
</evidence>
<dbReference type="InterPro" id="IPR000032">
    <property type="entry name" value="HPr-like"/>
</dbReference>
<dbReference type="RefSeq" id="WP_091280109.1">
    <property type="nucleotide sequence ID" value="NZ_JABAPH010000072.1"/>
</dbReference>
<evidence type="ECO:0000259" key="6">
    <source>
        <dbReference type="PROSITE" id="PS51350"/>
    </source>
</evidence>
<protein>
    <recommendedName>
        <fullName evidence="3">Phosphocarrier protein HPr</fullName>
    </recommendedName>
</protein>
<evidence type="ECO:0000256" key="2">
    <source>
        <dbReference type="ARBA" id="ARBA00004496"/>
    </source>
</evidence>
<evidence type="ECO:0000256" key="4">
    <source>
        <dbReference type="ARBA" id="ARBA00022490"/>
    </source>
</evidence>
<feature type="domain" description="HPr" evidence="6">
    <location>
        <begin position="1"/>
        <end position="87"/>
    </location>
</feature>
<dbReference type="SUPFAM" id="SSF55594">
    <property type="entry name" value="HPr-like"/>
    <property type="match status" value="1"/>
</dbReference>
<dbReference type="OrthoDB" id="9809047at2"/>
<dbReference type="PROSITE" id="PS51350">
    <property type="entry name" value="PTS_HPR_DOM"/>
    <property type="match status" value="1"/>
</dbReference>
<proteinExistence type="predicted"/>
<keyword evidence="5" id="KW-0598">Phosphotransferase system</keyword>
<keyword evidence="4" id="KW-0963">Cytoplasm</keyword>
<accession>A0A1H2LEC7</accession>